<evidence type="ECO:0000313" key="13">
    <source>
        <dbReference type="EMBL" id="RXK16661.1"/>
    </source>
</evidence>
<keyword evidence="14" id="KW-1185">Reference proteome</keyword>
<evidence type="ECO:0000256" key="1">
    <source>
        <dbReference type="ARBA" id="ARBA00003330"/>
    </source>
</evidence>
<organism evidence="13 14">
    <name type="scientific">Malaciobacter mytili LMG 24559</name>
    <dbReference type="NCBI Taxonomy" id="1032238"/>
    <lineage>
        <taxon>Bacteria</taxon>
        <taxon>Pseudomonadati</taxon>
        <taxon>Campylobacterota</taxon>
        <taxon>Epsilonproteobacteria</taxon>
        <taxon>Campylobacterales</taxon>
        <taxon>Arcobacteraceae</taxon>
        <taxon>Malaciobacter</taxon>
    </lineage>
</organism>
<dbReference type="GO" id="GO:0034599">
    <property type="term" value="P:cellular response to oxidative stress"/>
    <property type="evidence" value="ECO:0007669"/>
    <property type="project" value="TreeGrafter"/>
</dbReference>
<evidence type="ECO:0000256" key="5">
    <source>
        <dbReference type="ARBA" id="ARBA00023002"/>
    </source>
</evidence>
<evidence type="ECO:0000256" key="8">
    <source>
        <dbReference type="ARBA" id="ARBA00032824"/>
    </source>
</evidence>
<dbReference type="RefSeq" id="WP_114841473.1">
    <property type="nucleotide sequence ID" value="NZ_CP031219.1"/>
</dbReference>
<dbReference type="InterPro" id="IPR050924">
    <property type="entry name" value="Peroxiredoxin_BCP/PrxQ"/>
</dbReference>
<evidence type="ECO:0000256" key="9">
    <source>
        <dbReference type="ARBA" id="ARBA00038489"/>
    </source>
</evidence>
<dbReference type="AlphaFoldDB" id="A0AAX2ALE1"/>
<evidence type="ECO:0000256" key="10">
    <source>
        <dbReference type="ARBA" id="ARBA00042639"/>
    </source>
</evidence>
<evidence type="ECO:0000256" key="2">
    <source>
        <dbReference type="ARBA" id="ARBA00013017"/>
    </source>
</evidence>
<evidence type="ECO:0000313" key="14">
    <source>
        <dbReference type="Proteomes" id="UP000290092"/>
    </source>
</evidence>
<dbReference type="EMBL" id="NXID01000005">
    <property type="protein sequence ID" value="RXK16661.1"/>
    <property type="molecule type" value="Genomic_DNA"/>
</dbReference>
<dbReference type="PANTHER" id="PTHR42801">
    <property type="entry name" value="THIOREDOXIN-DEPENDENT PEROXIDE REDUCTASE"/>
    <property type="match status" value="1"/>
</dbReference>
<dbReference type="InterPro" id="IPR000866">
    <property type="entry name" value="AhpC/TSA"/>
</dbReference>
<evidence type="ECO:0000256" key="4">
    <source>
        <dbReference type="ARBA" id="ARBA00022862"/>
    </source>
</evidence>
<evidence type="ECO:0000259" key="12">
    <source>
        <dbReference type="PROSITE" id="PS51352"/>
    </source>
</evidence>
<evidence type="ECO:0000256" key="3">
    <source>
        <dbReference type="ARBA" id="ARBA00022559"/>
    </source>
</evidence>
<name>A0AAX2ALE1_9BACT</name>
<dbReference type="SUPFAM" id="SSF52833">
    <property type="entry name" value="Thioredoxin-like"/>
    <property type="match status" value="1"/>
</dbReference>
<keyword evidence="4" id="KW-0049">Antioxidant</keyword>
<dbReference type="GO" id="GO:0008379">
    <property type="term" value="F:thioredoxin peroxidase activity"/>
    <property type="evidence" value="ECO:0007669"/>
    <property type="project" value="TreeGrafter"/>
</dbReference>
<dbReference type="KEGG" id="amyt:AMYT_1020"/>
<dbReference type="Gene3D" id="3.40.30.10">
    <property type="entry name" value="Glutaredoxin"/>
    <property type="match status" value="1"/>
</dbReference>
<reference evidence="13 14" key="1">
    <citation type="submission" date="2017-09" db="EMBL/GenBank/DDBJ databases">
        <title>Genomics of the genus Arcobacter.</title>
        <authorList>
            <person name="Perez-Cataluna A."/>
            <person name="Figueras M.J."/>
            <person name="Salas-Masso N."/>
        </authorList>
    </citation>
    <scope>NUCLEOTIDE SEQUENCE [LARGE SCALE GENOMIC DNA]</scope>
    <source>
        <strain evidence="13 14">CECT 7386</strain>
    </source>
</reference>
<dbReference type="InterPro" id="IPR013766">
    <property type="entry name" value="Thioredoxin_domain"/>
</dbReference>
<comment type="function">
    <text evidence="1">Thiol-specific peroxidase that catalyzes the reduction of hydrogen peroxide and organic hydroperoxides to water and alcohols, respectively. Plays a role in cell protection against oxidative stress by detoxifying peroxides and as sensor of hydrogen peroxide-mediated signaling events.</text>
</comment>
<protein>
    <recommendedName>
        <fullName evidence="2">thioredoxin-dependent peroxiredoxin</fullName>
        <ecNumber evidence="2">1.11.1.24</ecNumber>
    </recommendedName>
    <alternativeName>
        <fullName evidence="8">Thioredoxin peroxidase</fullName>
    </alternativeName>
    <alternativeName>
        <fullName evidence="10">Thioredoxin-dependent peroxiredoxin Bcp</fullName>
    </alternativeName>
</protein>
<keyword evidence="3" id="KW-0575">Peroxidase</keyword>
<dbReference type="EC" id="1.11.1.24" evidence="2"/>
<keyword evidence="5" id="KW-0560">Oxidoreductase</keyword>
<dbReference type="PROSITE" id="PS51352">
    <property type="entry name" value="THIOREDOXIN_2"/>
    <property type="match status" value="1"/>
</dbReference>
<dbReference type="CDD" id="cd02970">
    <property type="entry name" value="PRX_like2"/>
    <property type="match status" value="1"/>
</dbReference>
<evidence type="ECO:0000256" key="7">
    <source>
        <dbReference type="ARBA" id="ARBA00023284"/>
    </source>
</evidence>
<dbReference type="GO" id="GO:0045454">
    <property type="term" value="P:cell redox homeostasis"/>
    <property type="evidence" value="ECO:0007669"/>
    <property type="project" value="TreeGrafter"/>
</dbReference>
<feature type="domain" description="Thioredoxin" evidence="12">
    <location>
        <begin position="44"/>
        <end position="217"/>
    </location>
</feature>
<comment type="catalytic activity">
    <reaction evidence="11">
        <text>a hydroperoxide + [thioredoxin]-dithiol = an alcohol + [thioredoxin]-disulfide + H2O</text>
        <dbReference type="Rhea" id="RHEA:62620"/>
        <dbReference type="Rhea" id="RHEA-COMP:10698"/>
        <dbReference type="Rhea" id="RHEA-COMP:10700"/>
        <dbReference type="ChEBI" id="CHEBI:15377"/>
        <dbReference type="ChEBI" id="CHEBI:29950"/>
        <dbReference type="ChEBI" id="CHEBI:30879"/>
        <dbReference type="ChEBI" id="CHEBI:35924"/>
        <dbReference type="ChEBI" id="CHEBI:50058"/>
        <dbReference type="EC" id="1.11.1.24"/>
    </reaction>
</comment>
<dbReference type="GO" id="GO:0005737">
    <property type="term" value="C:cytoplasm"/>
    <property type="evidence" value="ECO:0007669"/>
    <property type="project" value="TreeGrafter"/>
</dbReference>
<gene>
    <name evidence="13" type="ORF">CP985_02655</name>
</gene>
<dbReference type="Pfam" id="PF00578">
    <property type="entry name" value="AhpC-TSA"/>
    <property type="match status" value="1"/>
</dbReference>
<keyword evidence="7" id="KW-0676">Redox-active center</keyword>
<sequence length="217" mass="25244">MSRLQEEIKKYQESFKQKVPQDIQELMLKATKKLQEQKLSKNALKVGDKAITFKLKNANYKEICLEEQLKENDFIVLNFYRGQWCPYCNLELQALQSINAQLKALNGKIIAISPQTPDNSLTTKEKNELEFEVLSDEFNKVAKEYGLVFSLDEELRPIYKSFGIDIITANNEDSFKLPMPATFVINKNKEIIYSFVDEDYTKRSEPQTILDIIQKNK</sequence>
<evidence type="ECO:0000256" key="11">
    <source>
        <dbReference type="ARBA" id="ARBA00049091"/>
    </source>
</evidence>
<accession>A0AAX2ALE1</accession>
<keyword evidence="6" id="KW-1015">Disulfide bond</keyword>
<dbReference type="PANTHER" id="PTHR42801:SF7">
    <property type="entry name" value="SLL1159 PROTEIN"/>
    <property type="match status" value="1"/>
</dbReference>
<evidence type="ECO:0000256" key="6">
    <source>
        <dbReference type="ARBA" id="ARBA00023157"/>
    </source>
</evidence>
<dbReference type="Proteomes" id="UP000290092">
    <property type="component" value="Unassembled WGS sequence"/>
</dbReference>
<dbReference type="InterPro" id="IPR036249">
    <property type="entry name" value="Thioredoxin-like_sf"/>
</dbReference>
<proteinExistence type="inferred from homology"/>
<comment type="similarity">
    <text evidence="9">Belongs to the peroxiredoxin family. BCP/PrxQ subfamily.</text>
</comment>
<comment type="caution">
    <text evidence="13">The sequence shown here is derived from an EMBL/GenBank/DDBJ whole genome shotgun (WGS) entry which is preliminary data.</text>
</comment>